<sequence length="170" mass="18176">MWTIAVASANPAKINAVKLCFQTNFAEQAITVSGFAVPSGVAEQPLSSVETLLGAQNRLQALKQQTDADYYVAIEAGLDNDMTFAWMLIEHNGKLGKARSASLMLPPAALQLLAEGEQLGDAMDQLFGTSNIKQAGGAIGLLTHNQLSRASVYQQALTLALIPFLNPERF</sequence>
<evidence type="ECO:0000313" key="14">
    <source>
        <dbReference type="Proteomes" id="UP000219353"/>
    </source>
</evidence>
<dbReference type="PANTHER" id="PTHR34699:SF2">
    <property type="entry name" value="NON-CANONICAL PURINE NTP PHOSPHATASE_PRRC1 DOMAIN-CONTAINING PROTEIN"/>
    <property type="match status" value="1"/>
</dbReference>
<proteinExistence type="inferred from homology"/>
<evidence type="ECO:0000259" key="12">
    <source>
        <dbReference type="Pfam" id="PF01931"/>
    </source>
</evidence>
<feature type="binding site" evidence="11">
    <location>
        <begin position="67"/>
        <end position="68"/>
    </location>
    <ligand>
        <name>substrate</name>
    </ligand>
</feature>
<comment type="function">
    <text evidence="11">Phosphatase that hydrolyzes non-canonical purine nucleotides such as XTP and ITP to their respective diphosphate derivatives. Probably excludes non-canonical purines from DNA/RNA precursor pool, thus preventing their incorporation into DNA/RNA and avoiding chromosomal lesions.</text>
</comment>
<keyword evidence="4 11" id="KW-0378">Hydrolase</keyword>
<keyword evidence="2 11" id="KW-0479">Metal-binding</keyword>
<evidence type="ECO:0000256" key="10">
    <source>
        <dbReference type="ARBA" id="ARBA00060855"/>
    </source>
</evidence>
<gene>
    <name evidence="13" type="ORF">SAMN06297280_1371</name>
</gene>
<dbReference type="Proteomes" id="UP000219353">
    <property type="component" value="Unassembled WGS sequence"/>
</dbReference>
<comment type="caution">
    <text evidence="11">Lacks conserved residue(s) required for the propagation of feature annotation.</text>
</comment>
<dbReference type="HAMAP" id="MF_00648">
    <property type="entry name" value="Non_canon_purine_NTPase_YjjX"/>
    <property type="match status" value="1"/>
</dbReference>
<dbReference type="GO" id="GO:0006772">
    <property type="term" value="P:thiamine metabolic process"/>
    <property type="evidence" value="ECO:0007669"/>
    <property type="project" value="TreeGrafter"/>
</dbReference>
<organism evidence="13 14">
    <name type="scientific">Arsukibacterium tuosuense</name>
    <dbReference type="NCBI Taxonomy" id="1323745"/>
    <lineage>
        <taxon>Bacteria</taxon>
        <taxon>Pseudomonadati</taxon>
        <taxon>Pseudomonadota</taxon>
        <taxon>Gammaproteobacteria</taxon>
        <taxon>Chromatiales</taxon>
        <taxon>Chromatiaceae</taxon>
        <taxon>Arsukibacterium</taxon>
    </lineage>
</organism>
<dbReference type="Gene3D" id="3.90.950.10">
    <property type="match status" value="1"/>
</dbReference>
<evidence type="ECO:0000256" key="3">
    <source>
        <dbReference type="ARBA" id="ARBA00022741"/>
    </source>
</evidence>
<dbReference type="GO" id="GO:0046872">
    <property type="term" value="F:metal ion binding"/>
    <property type="evidence" value="ECO:0007669"/>
    <property type="project" value="UniProtKB-KW"/>
</dbReference>
<keyword evidence="7 11" id="KW-0464">Manganese</keyword>
<evidence type="ECO:0000256" key="7">
    <source>
        <dbReference type="ARBA" id="ARBA00023211"/>
    </source>
</evidence>
<evidence type="ECO:0000256" key="8">
    <source>
        <dbReference type="ARBA" id="ARBA00048174"/>
    </source>
</evidence>
<keyword evidence="3 11" id="KW-0547">Nucleotide-binding</keyword>
<evidence type="ECO:0000256" key="1">
    <source>
        <dbReference type="ARBA" id="ARBA00001936"/>
    </source>
</evidence>
<evidence type="ECO:0000256" key="5">
    <source>
        <dbReference type="ARBA" id="ARBA00022842"/>
    </source>
</evidence>
<comment type="similarity">
    <text evidence="10 11">Belongs to the YjjX NTPase family.</text>
</comment>
<dbReference type="SUPFAM" id="SSF52972">
    <property type="entry name" value="ITPase-like"/>
    <property type="match status" value="1"/>
</dbReference>
<comment type="cofactor">
    <cofactor evidence="1">
        <name>Mn(2+)</name>
        <dbReference type="ChEBI" id="CHEBI:29035"/>
    </cofactor>
</comment>
<dbReference type="Pfam" id="PF01931">
    <property type="entry name" value="NTPase_I-T"/>
    <property type="match status" value="1"/>
</dbReference>
<dbReference type="GO" id="GO:0103023">
    <property type="term" value="F:ITPase activity"/>
    <property type="evidence" value="ECO:0007669"/>
    <property type="project" value="UniProtKB-EC"/>
</dbReference>
<evidence type="ECO:0000313" key="13">
    <source>
        <dbReference type="EMBL" id="SNY49353.1"/>
    </source>
</evidence>
<accession>A0A285IN92</accession>
<dbReference type="InterPro" id="IPR029001">
    <property type="entry name" value="ITPase-like_fam"/>
</dbReference>
<evidence type="ECO:0000256" key="11">
    <source>
        <dbReference type="HAMAP-Rule" id="MF_00648"/>
    </source>
</evidence>
<protein>
    <recommendedName>
        <fullName evidence="11">Inosine/xanthosine triphosphatase</fullName>
        <shortName evidence="11">ITPase/XTPase</shortName>
        <ecNumber evidence="11">3.6.1.73</ecNumber>
    </recommendedName>
    <alternativeName>
        <fullName evidence="11">Non-canonical purine NTP phosphatase</fullName>
    </alternativeName>
    <alternativeName>
        <fullName evidence="11">Non-standard purine NTP phosphatase</fullName>
    </alternativeName>
    <alternativeName>
        <fullName evidence="11">Nucleoside-triphosphate phosphatase</fullName>
        <shortName evidence="11">NTPase</shortName>
    </alternativeName>
</protein>
<feature type="domain" description="Non-canonical purine NTP phosphatase/PRRC1" evidence="12">
    <location>
        <begin position="7"/>
        <end position="165"/>
    </location>
</feature>
<evidence type="ECO:0000256" key="4">
    <source>
        <dbReference type="ARBA" id="ARBA00022801"/>
    </source>
</evidence>
<name>A0A285IN92_9GAMM</name>
<dbReference type="PANTHER" id="PTHR34699">
    <property type="match status" value="1"/>
</dbReference>
<dbReference type="InterPro" id="IPR050299">
    <property type="entry name" value="YjjX_NTPase"/>
</dbReference>
<keyword evidence="14" id="KW-1185">Reference proteome</keyword>
<dbReference type="NCBIfam" id="NF003459">
    <property type="entry name" value="PRK05074.1"/>
    <property type="match status" value="1"/>
</dbReference>
<evidence type="ECO:0000256" key="9">
    <source>
        <dbReference type="ARBA" id="ARBA00048781"/>
    </source>
</evidence>
<keyword evidence="6 11" id="KW-0546">Nucleotide metabolism</keyword>
<comment type="subunit">
    <text evidence="11">Homodimer.</text>
</comment>
<dbReference type="EMBL" id="OBEB01000002">
    <property type="protein sequence ID" value="SNY49353.1"/>
    <property type="molecule type" value="Genomic_DNA"/>
</dbReference>
<dbReference type="GO" id="GO:0000166">
    <property type="term" value="F:nucleotide binding"/>
    <property type="evidence" value="ECO:0007669"/>
    <property type="project" value="UniProtKB-KW"/>
</dbReference>
<dbReference type="AlphaFoldDB" id="A0A285IN92"/>
<dbReference type="GO" id="GO:0009117">
    <property type="term" value="P:nucleotide metabolic process"/>
    <property type="evidence" value="ECO:0007669"/>
    <property type="project" value="UniProtKB-KW"/>
</dbReference>
<evidence type="ECO:0000256" key="6">
    <source>
        <dbReference type="ARBA" id="ARBA00023080"/>
    </source>
</evidence>
<dbReference type="FunFam" id="3.90.950.10:FF:000002">
    <property type="entry name" value="Inosine/xanthosine triphosphatase"/>
    <property type="match status" value="1"/>
</dbReference>
<dbReference type="InterPro" id="IPR026533">
    <property type="entry name" value="NTPase/PRRC1"/>
</dbReference>
<reference evidence="14" key="1">
    <citation type="submission" date="2017-09" db="EMBL/GenBank/DDBJ databases">
        <authorList>
            <person name="Varghese N."/>
            <person name="Submissions S."/>
        </authorList>
    </citation>
    <scope>NUCLEOTIDE SEQUENCE [LARGE SCALE GENOMIC DNA]</scope>
    <source>
        <strain evidence="14">CGMCC 1.12461</strain>
    </source>
</reference>
<dbReference type="EC" id="3.6.1.73" evidence="11"/>
<keyword evidence="5 11" id="KW-0460">Magnesium</keyword>
<comment type="cofactor">
    <cofactor evidence="11">
        <name>Mg(2+)</name>
        <dbReference type="ChEBI" id="CHEBI:18420"/>
    </cofactor>
    <cofactor evidence="11">
        <name>Mn(2+)</name>
        <dbReference type="ChEBI" id="CHEBI:29035"/>
    </cofactor>
    <text evidence="11">Binds 1 divalent metal cation per subunit; can use either Mg(2+) or Mn(2+).</text>
</comment>
<comment type="catalytic activity">
    <reaction evidence="9 11">
        <text>XTP + H2O = XDP + phosphate + H(+)</text>
        <dbReference type="Rhea" id="RHEA:28406"/>
        <dbReference type="ChEBI" id="CHEBI:15377"/>
        <dbReference type="ChEBI" id="CHEBI:15378"/>
        <dbReference type="ChEBI" id="CHEBI:43474"/>
        <dbReference type="ChEBI" id="CHEBI:59884"/>
        <dbReference type="ChEBI" id="CHEBI:61314"/>
        <dbReference type="EC" id="3.6.1.73"/>
    </reaction>
</comment>
<dbReference type="InterPro" id="IPR002786">
    <property type="entry name" value="Non_canon_purine_NTPase"/>
</dbReference>
<dbReference type="NCBIfam" id="TIGR00258">
    <property type="entry name" value="inosine/xanthosine triphosphatase"/>
    <property type="match status" value="1"/>
</dbReference>
<comment type="catalytic activity">
    <reaction evidence="8 11">
        <text>ITP + H2O = IDP + phosphate + H(+)</text>
        <dbReference type="Rhea" id="RHEA:28330"/>
        <dbReference type="ChEBI" id="CHEBI:15377"/>
        <dbReference type="ChEBI" id="CHEBI:15378"/>
        <dbReference type="ChEBI" id="CHEBI:43474"/>
        <dbReference type="ChEBI" id="CHEBI:58280"/>
        <dbReference type="ChEBI" id="CHEBI:61402"/>
        <dbReference type="EC" id="3.6.1.73"/>
    </reaction>
</comment>
<evidence type="ECO:0000256" key="2">
    <source>
        <dbReference type="ARBA" id="ARBA00022723"/>
    </source>
</evidence>
<dbReference type="RefSeq" id="WP_170948952.1">
    <property type="nucleotide sequence ID" value="NZ_OBEB01000002.1"/>
</dbReference>
<feature type="binding site" evidence="11">
    <location>
        <position position="67"/>
    </location>
    <ligand>
        <name>Mg(2+)</name>
        <dbReference type="ChEBI" id="CHEBI:18420"/>
    </ligand>
</feature>